<feature type="compositionally biased region" description="Polar residues" evidence="1">
    <location>
        <begin position="707"/>
        <end position="718"/>
    </location>
</feature>
<dbReference type="WBParaSite" id="MBELARI_LOCUS18021">
    <property type="protein sequence ID" value="MBELARI_LOCUS18021"/>
    <property type="gene ID" value="MBELARI_LOCUS18021"/>
</dbReference>
<dbReference type="Proteomes" id="UP000887575">
    <property type="component" value="Unassembled WGS sequence"/>
</dbReference>
<evidence type="ECO:0000313" key="3">
    <source>
        <dbReference type="WBParaSite" id="MBELARI_LOCUS18021"/>
    </source>
</evidence>
<keyword evidence="2" id="KW-1185">Reference proteome</keyword>
<protein>
    <submittedName>
        <fullName evidence="3">Uncharacterized protein</fullName>
    </submittedName>
</protein>
<dbReference type="AlphaFoldDB" id="A0AAF3EV02"/>
<feature type="region of interest" description="Disordered" evidence="1">
    <location>
        <begin position="707"/>
        <end position="726"/>
    </location>
</feature>
<evidence type="ECO:0000313" key="2">
    <source>
        <dbReference type="Proteomes" id="UP000887575"/>
    </source>
</evidence>
<evidence type="ECO:0000256" key="1">
    <source>
        <dbReference type="SAM" id="MobiDB-lite"/>
    </source>
</evidence>
<reference evidence="3" key="1">
    <citation type="submission" date="2024-02" db="UniProtKB">
        <authorList>
            <consortium name="WormBaseParasite"/>
        </authorList>
    </citation>
    <scope>IDENTIFICATION</scope>
</reference>
<proteinExistence type="predicted"/>
<organism evidence="2 3">
    <name type="scientific">Mesorhabditis belari</name>
    <dbReference type="NCBI Taxonomy" id="2138241"/>
    <lineage>
        <taxon>Eukaryota</taxon>
        <taxon>Metazoa</taxon>
        <taxon>Ecdysozoa</taxon>
        <taxon>Nematoda</taxon>
        <taxon>Chromadorea</taxon>
        <taxon>Rhabditida</taxon>
        <taxon>Rhabditina</taxon>
        <taxon>Rhabditomorpha</taxon>
        <taxon>Rhabditoidea</taxon>
        <taxon>Rhabditidae</taxon>
        <taxon>Mesorhabditinae</taxon>
        <taxon>Mesorhabditis</taxon>
    </lineage>
</organism>
<accession>A0AAF3EV02</accession>
<name>A0AAF3EV02_9BILA</name>
<sequence length="726" mass="85708">MERDYFAHLLPDNQEISFSFKPSAGVNVLQLLITSCCWKDYTKRIDAQTALEMAKEVLKECHNHEVAPFYKKDQPYLIEPIGIDGSTKQIPVNFEEKLKKKLFNVDSISQADNTFFIVPDVSSFTKLNSKQQVVDEKPRAPAAELISKGNQNVLKAILAKVQSETYFHPSIMNDYLSWRIYSDRYWFTTEKITDSLLKIWIPDFIIDFERVYYNDVNEIRKTLCESFKNEFNLLNDQEKKEFAEHVQASYLQDQKFTPFSLDDTSYSLNICQKFASLINFDSTIQSFAFQQAFYVLIECQTDLLATFDLLKLIKIAIENIEQLEKIFAKRFYFSTYYLIGSRNEWCLSDIMDVSGERLYFKNNLTDFRRTREGREGPVDIETKEKSPIDIEALRRALYEQKNVLERYVIAKKKHFPWHLDQRVRDLCKEDVEPGREVYKQFRLKISLTKDLPFPDYFFAFHFWPGLINDQTGEIFKKIGGFPSDLDSDFQVPYAQHHNERQKEFIEMYTRYMKMFFLLNRWKKQDIAPEIIYLLEDLVNDTNDGFKDFKFVCLYLANEEYEGLFLERLQHETIIFTREFQMHKTDLIGKDHLRILGFVEIKFFDLIDVAKEMIESFRLLYRAKISSNRESPEKQLKYLEDCVKKFWNKQRLVLHNSRNDYGKLPLEKCQVKSLEKIARNGKSTDEIEILPLLKNVADVISNVFGGSKTSSDSKATNFTENRDLDLD</sequence>